<feature type="non-terminal residue" evidence="3">
    <location>
        <position position="1"/>
    </location>
</feature>
<dbReference type="GO" id="GO:0016787">
    <property type="term" value="F:hydrolase activity"/>
    <property type="evidence" value="ECO:0007669"/>
    <property type="project" value="UniProtKB-KW"/>
</dbReference>
<evidence type="ECO:0000313" key="3">
    <source>
        <dbReference type="EMBL" id="VAW25370.1"/>
    </source>
</evidence>
<evidence type="ECO:0000259" key="2">
    <source>
        <dbReference type="Pfam" id="PF15902"/>
    </source>
</evidence>
<dbReference type="InterPro" id="IPR031778">
    <property type="entry name" value="Sortilin_N"/>
</dbReference>
<keyword evidence="3" id="KW-0378">Hydrolase</keyword>
<dbReference type="AlphaFoldDB" id="A0A3B0U8J7"/>
<name>A0A3B0U8J7_9ZZZZ</name>
<protein>
    <submittedName>
        <fullName evidence="3">Glycosyl hydrolase, BNR repeat</fullName>
    </submittedName>
</protein>
<feature type="domain" description="Sortilin N-terminal" evidence="2">
    <location>
        <begin position="99"/>
        <end position="187"/>
    </location>
</feature>
<organism evidence="3">
    <name type="scientific">hydrothermal vent metagenome</name>
    <dbReference type="NCBI Taxonomy" id="652676"/>
    <lineage>
        <taxon>unclassified sequences</taxon>
        <taxon>metagenomes</taxon>
        <taxon>ecological metagenomes</taxon>
    </lineage>
</organism>
<proteinExistence type="predicted"/>
<dbReference type="Pfam" id="PF15902">
    <property type="entry name" value="Sortilin-Vps10"/>
    <property type="match status" value="1"/>
</dbReference>
<dbReference type="Gene3D" id="2.130.10.10">
    <property type="entry name" value="YVTN repeat-like/Quinoprotein amine dehydrogenase"/>
    <property type="match status" value="1"/>
</dbReference>
<gene>
    <name evidence="3" type="ORF">MNBD_BACTEROID04-1151</name>
</gene>
<reference evidence="3" key="1">
    <citation type="submission" date="2018-06" db="EMBL/GenBank/DDBJ databases">
        <authorList>
            <person name="Zhirakovskaya E."/>
        </authorList>
    </citation>
    <scope>NUCLEOTIDE SEQUENCE</scope>
</reference>
<accession>A0A3B0U8J7</accession>
<dbReference type="EMBL" id="UOER01000379">
    <property type="protein sequence ID" value="VAW25370.1"/>
    <property type="molecule type" value="Genomic_DNA"/>
</dbReference>
<evidence type="ECO:0000256" key="1">
    <source>
        <dbReference type="ARBA" id="ARBA00022737"/>
    </source>
</evidence>
<dbReference type="InterPro" id="IPR015943">
    <property type="entry name" value="WD40/YVTN_repeat-like_dom_sf"/>
</dbReference>
<dbReference type="CDD" id="cd15482">
    <property type="entry name" value="Sialidase_non-viral"/>
    <property type="match status" value="1"/>
</dbReference>
<sequence length="326" mass="36966">GENFKVISLDLTTGGKKGNVPYGTLTAISESPFQFGLIYTGSDDGYVNITNDGGVNWTRISDSLPQNLWVSRVIASQHEKERVYVTLNGYRNDDFKPYVFVSEDFGKTWKNIQSNLPNSPINVVREDPTDENILYLGTDEGVFITFDKGENWQQFTKGLPIVPVHDLVVQKESKDLVIGTHGRSIYKADITALQKFNEVKNNNIVVFEIPKIKYSSRWGSAWNQWLEPNVPKITVPFYVANGGTYTVEILSEDEHQLQKFSVMASKGFNDVDYDVTFSKNKGKNYFIKKDTPIKIAKNHKYYLPKGNYILKISKGSISTSQKFEVQ</sequence>
<dbReference type="SUPFAM" id="SSF110296">
    <property type="entry name" value="Oligoxyloglucan reducing end-specific cellobiohydrolase"/>
    <property type="match status" value="1"/>
</dbReference>
<keyword evidence="1" id="KW-0677">Repeat</keyword>